<dbReference type="Gene3D" id="6.10.340.10">
    <property type="match status" value="1"/>
</dbReference>
<dbReference type="PROSITE" id="PS50885">
    <property type="entry name" value="HAMP"/>
    <property type="match status" value="1"/>
</dbReference>
<comment type="subcellular location">
    <subcellularLocation>
        <location evidence="1">Cell membrane</location>
        <topology evidence="1">Multi-pass membrane protein</topology>
    </subcellularLocation>
</comment>
<evidence type="ECO:0000256" key="5">
    <source>
        <dbReference type="ARBA" id="ARBA00022777"/>
    </source>
</evidence>
<evidence type="ECO:0000256" key="3">
    <source>
        <dbReference type="ARBA" id="ARBA00022553"/>
    </source>
</evidence>
<dbReference type="InterPro" id="IPR003660">
    <property type="entry name" value="HAMP_dom"/>
</dbReference>
<keyword evidence="4 9" id="KW-0808">Transferase</keyword>
<evidence type="ECO:0000256" key="6">
    <source>
        <dbReference type="ARBA" id="ARBA00023136"/>
    </source>
</evidence>
<evidence type="ECO:0000256" key="2">
    <source>
        <dbReference type="ARBA" id="ARBA00022475"/>
    </source>
</evidence>
<dbReference type="Pfam" id="PF06580">
    <property type="entry name" value="His_kinase"/>
    <property type="match status" value="1"/>
</dbReference>
<keyword evidence="3" id="KW-0597">Phosphoprotein</keyword>
<dbReference type="EMBL" id="JAGGLB010000043">
    <property type="protein sequence ID" value="MBP1996037.1"/>
    <property type="molecule type" value="Genomic_DNA"/>
</dbReference>
<keyword evidence="7" id="KW-1133">Transmembrane helix</keyword>
<dbReference type="InterPro" id="IPR010559">
    <property type="entry name" value="Sig_transdc_His_kin_internal"/>
</dbReference>
<keyword evidence="5 9" id="KW-0418">Kinase</keyword>
<evidence type="ECO:0000256" key="1">
    <source>
        <dbReference type="ARBA" id="ARBA00004651"/>
    </source>
</evidence>
<evidence type="ECO:0000256" key="7">
    <source>
        <dbReference type="SAM" id="Phobius"/>
    </source>
</evidence>
<proteinExistence type="predicted"/>
<dbReference type="Proteomes" id="UP001519287">
    <property type="component" value="Unassembled WGS sequence"/>
</dbReference>
<evidence type="ECO:0000313" key="9">
    <source>
        <dbReference type="EMBL" id="MBP1996037.1"/>
    </source>
</evidence>
<dbReference type="InterPro" id="IPR050640">
    <property type="entry name" value="Bact_2-comp_sensor_kinase"/>
</dbReference>
<keyword evidence="6 7" id="KW-0472">Membrane</keyword>
<dbReference type="CDD" id="cd06225">
    <property type="entry name" value="HAMP"/>
    <property type="match status" value="1"/>
</dbReference>
<keyword evidence="10" id="KW-1185">Reference proteome</keyword>
<comment type="caution">
    <text evidence="9">The sequence shown here is derived from an EMBL/GenBank/DDBJ whole genome shotgun (WGS) entry which is preliminary data.</text>
</comment>
<dbReference type="SUPFAM" id="SSF55874">
    <property type="entry name" value="ATPase domain of HSP90 chaperone/DNA topoisomerase II/histidine kinase"/>
    <property type="match status" value="1"/>
</dbReference>
<keyword evidence="7" id="KW-0812">Transmembrane</keyword>
<gene>
    <name evidence="9" type="ORF">J2Z66_007681</name>
</gene>
<dbReference type="Pfam" id="PF02518">
    <property type="entry name" value="HATPase_c"/>
    <property type="match status" value="1"/>
</dbReference>
<dbReference type="SMART" id="SM00304">
    <property type="entry name" value="HAMP"/>
    <property type="match status" value="1"/>
</dbReference>
<dbReference type="InterPro" id="IPR003594">
    <property type="entry name" value="HATPase_dom"/>
</dbReference>
<evidence type="ECO:0000256" key="4">
    <source>
        <dbReference type="ARBA" id="ARBA00022679"/>
    </source>
</evidence>
<dbReference type="InterPro" id="IPR036890">
    <property type="entry name" value="HATPase_C_sf"/>
</dbReference>
<evidence type="ECO:0000259" key="8">
    <source>
        <dbReference type="PROSITE" id="PS50885"/>
    </source>
</evidence>
<evidence type="ECO:0000313" key="10">
    <source>
        <dbReference type="Proteomes" id="UP001519287"/>
    </source>
</evidence>
<feature type="transmembrane region" description="Helical" evidence="7">
    <location>
        <begin position="303"/>
        <end position="325"/>
    </location>
</feature>
<dbReference type="RefSeq" id="WP_209978098.1">
    <property type="nucleotide sequence ID" value="NZ_JAGGLB010000043.1"/>
</dbReference>
<keyword evidence="2" id="KW-1003">Cell membrane</keyword>
<dbReference type="Gene3D" id="3.30.565.10">
    <property type="entry name" value="Histidine kinase-like ATPase, C-terminal domain"/>
    <property type="match status" value="1"/>
</dbReference>
<dbReference type="SUPFAM" id="SSF158472">
    <property type="entry name" value="HAMP domain-like"/>
    <property type="match status" value="1"/>
</dbReference>
<protein>
    <submittedName>
        <fullName evidence="9">Two-component system sensor histidine kinase YesM</fullName>
        <ecNumber evidence="9">2.7.13.3</ecNumber>
    </submittedName>
</protein>
<dbReference type="PANTHER" id="PTHR34220">
    <property type="entry name" value="SENSOR HISTIDINE KINASE YPDA"/>
    <property type="match status" value="1"/>
</dbReference>
<dbReference type="PANTHER" id="PTHR34220:SF7">
    <property type="entry name" value="SENSOR HISTIDINE KINASE YPDA"/>
    <property type="match status" value="1"/>
</dbReference>
<dbReference type="EC" id="2.7.13.3" evidence="9"/>
<accession>A0ABS4J858</accession>
<organism evidence="9 10">
    <name type="scientific">Paenibacillus eucommiae</name>
    <dbReference type="NCBI Taxonomy" id="1355755"/>
    <lineage>
        <taxon>Bacteria</taxon>
        <taxon>Bacillati</taxon>
        <taxon>Bacillota</taxon>
        <taxon>Bacilli</taxon>
        <taxon>Bacillales</taxon>
        <taxon>Paenibacillaceae</taxon>
        <taxon>Paenibacillus</taxon>
    </lineage>
</organism>
<dbReference type="Pfam" id="PF00672">
    <property type="entry name" value="HAMP"/>
    <property type="match status" value="1"/>
</dbReference>
<name>A0ABS4J858_9BACL</name>
<dbReference type="GO" id="GO:0004673">
    <property type="term" value="F:protein histidine kinase activity"/>
    <property type="evidence" value="ECO:0007669"/>
    <property type="project" value="UniProtKB-EC"/>
</dbReference>
<feature type="domain" description="HAMP" evidence="8">
    <location>
        <begin position="323"/>
        <end position="376"/>
    </location>
</feature>
<feature type="transmembrane region" description="Helical" evidence="7">
    <location>
        <begin position="20"/>
        <end position="38"/>
    </location>
</feature>
<sequence>MFKLFYRKYIKSKLFSKILLANIAIMIATIAILVVIVSENISKGTREKEINFNTQILESVRKYYDEKQGVVKQMLQQIYYNPDSYSFIFELLATFDPANYSYIEKKGKMDAFLYSNFIRDTDISNIAVYSKNNDKSYLYSSNSWDIGSELYFKHMDWFQDFNDNLYGLKVTPAYRSNVTNQQNKWVFTIGANLKSSDITRNDGVLLVNFNAESIKLAYGQYESQIKGAILIFDPKGEVIFDSSSVYYGKKNPYFESIASTDAHELADATNVINVLRAGDGSIVAGIIPKKEMFTEVRSVKNQIYIAGFICVILSVMLNIVSISLFSKRVKTIVKAIQELPQGNVLKPIELKPTGDELGQIAFRFNIMQEKLIEYIQDVYIAEIKYKNAAFAALQSQINPHFLSNTLEAIRMKAVKDGNEEVADMVYILSILFRNTLKTGKMVKIKEEIMHCELYLKLFSYRYRDKLTVSIDVEKQIMNDLTGKLLLQPIVENCVFHGFDLTQSGHRIMIKGYRENEEILFTIEDNGRGIETGKLAQIQDQLKRVGTMNLDMNTDMELVDMDSDRSIGMLNVHERIKFLFGDQFGLELMSDQGVGTTVRIRVPVLKREELQGVQNSAG</sequence>
<reference evidence="9 10" key="1">
    <citation type="submission" date="2021-03" db="EMBL/GenBank/DDBJ databases">
        <title>Genomic Encyclopedia of Type Strains, Phase IV (KMG-IV): sequencing the most valuable type-strain genomes for metagenomic binning, comparative biology and taxonomic classification.</title>
        <authorList>
            <person name="Goeker M."/>
        </authorList>
    </citation>
    <scope>NUCLEOTIDE SEQUENCE [LARGE SCALE GENOMIC DNA]</scope>
    <source>
        <strain evidence="9 10">DSM 26048</strain>
    </source>
</reference>